<protein>
    <submittedName>
        <fullName evidence="2">Uncharacterized protein</fullName>
    </submittedName>
</protein>
<keyword evidence="1" id="KW-1133">Transmembrane helix</keyword>
<evidence type="ECO:0000313" key="2">
    <source>
        <dbReference type="EMBL" id="BCR06003.1"/>
    </source>
</evidence>
<dbReference type="Proteomes" id="UP001319827">
    <property type="component" value="Chromosome"/>
</dbReference>
<feature type="transmembrane region" description="Helical" evidence="1">
    <location>
        <begin position="184"/>
        <end position="201"/>
    </location>
</feature>
<sequence>MPSIARYPMNRFRFTLLAVCLVLVYLGYADVSLFLRNRAPLPITMEQLASDGAPREWLHIQGAVEDLEHAISTSGSIELSALLVPLKSSADQEGFSVLLETRNPELLEPFKTYHFLLDSALEKERYLEEHKERFQHRRDVTGMLVTGLIATGNRDKLMTLARELGMQVSDEVIFVSEGKEPARWRGFFFLAMALGGLFKFARMGKKPVMRDA</sequence>
<evidence type="ECO:0000256" key="1">
    <source>
        <dbReference type="SAM" id="Phobius"/>
    </source>
</evidence>
<gene>
    <name evidence="2" type="ORF">DESUT3_30720</name>
</gene>
<proteinExistence type="predicted"/>
<keyword evidence="1" id="KW-0472">Membrane</keyword>
<reference evidence="2 3" key="1">
    <citation type="journal article" date="2016" name="C (Basel)">
        <title>Selective Growth of and Electricity Production by Marine Exoelectrogenic Bacteria in Self-Aggregated Hydrogel of Microbially Reduced Graphene Oxide.</title>
        <authorList>
            <person name="Yoshida N."/>
            <person name="Goto Y."/>
            <person name="Miyata Y."/>
        </authorList>
    </citation>
    <scope>NUCLEOTIDE SEQUENCE [LARGE SCALE GENOMIC DNA]</scope>
    <source>
        <strain evidence="2 3">NIT-T3</strain>
    </source>
</reference>
<dbReference type="EMBL" id="AP024355">
    <property type="protein sequence ID" value="BCR06003.1"/>
    <property type="molecule type" value="Genomic_DNA"/>
</dbReference>
<organism evidence="2 3">
    <name type="scientific">Desulfuromonas versatilis</name>
    <dbReference type="NCBI Taxonomy" id="2802975"/>
    <lineage>
        <taxon>Bacteria</taxon>
        <taxon>Pseudomonadati</taxon>
        <taxon>Thermodesulfobacteriota</taxon>
        <taxon>Desulfuromonadia</taxon>
        <taxon>Desulfuromonadales</taxon>
        <taxon>Desulfuromonadaceae</taxon>
        <taxon>Desulfuromonas</taxon>
    </lineage>
</organism>
<name>A0ABN6E0Y6_9BACT</name>
<evidence type="ECO:0000313" key="3">
    <source>
        <dbReference type="Proteomes" id="UP001319827"/>
    </source>
</evidence>
<keyword evidence="3" id="KW-1185">Reference proteome</keyword>
<accession>A0ABN6E0Y6</accession>
<reference evidence="2 3" key="2">
    <citation type="journal article" date="2021" name="Int. J. Syst. Evol. Microbiol.">
        <title>Isolation and Polyphasic Characterization of Desulfuromonas versatilis sp. Nov., an Electrogenic Bacteria Capable of Versatile Metabolism Isolated from a Graphene Oxide-Reducing Enrichment Culture.</title>
        <authorList>
            <person name="Xie L."/>
            <person name="Yoshida N."/>
            <person name="Ishii S."/>
            <person name="Meng L."/>
        </authorList>
    </citation>
    <scope>NUCLEOTIDE SEQUENCE [LARGE SCALE GENOMIC DNA]</scope>
    <source>
        <strain evidence="2 3">NIT-T3</strain>
    </source>
</reference>
<keyword evidence="1" id="KW-0812">Transmembrane</keyword>